<comment type="caution">
    <text evidence="3">The sequence shown here is derived from an EMBL/GenBank/DDBJ whole genome shotgun (WGS) entry which is preliminary data.</text>
</comment>
<organism evidence="3 4">
    <name type="scientific">Candidatus Agrococcus pullicola</name>
    <dbReference type="NCBI Taxonomy" id="2838429"/>
    <lineage>
        <taxon>Bacteria</taxon>
        <taxon>Bacillati</taxon>
        <taxon>Actinomycetota</taxon>
        <taxon>Actinomycetes</taxon>
        <taxon>Micrococcales</taxon>
        <taxon>Microbacteriaceae</taxon>
        <taxon>Agrococcus</taxon>
    </lineage>
</organism>
<feature type="compositionally biased region" description="Pro residues" evidence="2">
    <location>
        <begin position="73"/>
        <end position="85"/>
    </location>
</feature>
<dbReference type="InterPro" id="IPR029050">
    <property type="entry name" value="Immunoprotect_excell_Ig-like"/>
</dbReference>
<evidence type="ECO:0000256" key="1">
    <source>
        <dbReference type="ARBA" id="ARBA00022729"/>
    </source>
</evidence>
<evidence type="ECO:0000313" key="3">
    <source>
        <dbReference type="EMBL" id="HIY66023.1"/>
    </source>
</evidence>
<dbReference type="AlphaFoldDB" id="A0A9D1YUP3"/>
<reference evidence="3" key="2">
    <citation type="submission" date="2021-04" db="EMBL/GenBank/DDBJ databases">
        <authorList>
            <person name="Gilroy R."/>
        </authorList>
    </citation>
    <scope>NUCLEOTIDE SEQUENCE</scope>
    <source>
        <strain evidence="3">ChiGjej1B1-98</strain>
    </source>
</reference>
<feature type="region of interest" description="Disordered" evidence="2">
    <location>
        <begin position="1"/>
        <end position="23"/>
    </location>
</feature>
<keyword evidence="1" id="KW-0732">Signal</keyword>
<accession>A0A9D1YUP3</accession>
<evidence type="ECO:0000256" key="2">
    <source>
        <dbReference type="SAM" id="MobiDB-lite"/>
    </source>
</evidence>
<dbReference type="Gene3D" id="2.60.40.1240">
    <property type="match status" value="1"/>
</dbReference>
<gene>
    <name evidence="3" type="ORF">H9830_07085</name>
</gene>
<dbReference type="Proteomes" id="UP000824005">
    <property type="component" value="Unassembled WGS sequence"/>
</dbReference>
<sequence length="227" mass="24411">MTEMRKPGSHNKQRSPRSRMRGSTRFGAILVTVCSVGLLAACFATPPSIPTDPDIPGEEESAPPAFSNLDDPPSTPGPSTPPVPTDDPDTYQLGDTVVLHTSQGSTWEVTVTGVIDDDNQDVASYGNDIPSDKRAVTIELTIENVGETTTHPYYDMMIAYQPDNGPVFDQNSGPLYGDYDNNLGYVRSFAPGDSFTGHMSVYVPANVPEGNVVISGDGQSTFYVWES</sequence>
<evidence type="ECO:0000313" key="4">
    <source>
        <dbReference type="Proteomes" id="UP000824005"/>
    </source>
</evidence>
<feature type="region of interest" description="Disordered" evidence="2">
    <location>
        <begin position="49"/>
        <end position="92"/>
    </location>
</feature>
<name>A0A9D1YUP3_9MICO</name>
<feature type="compositionally biased region" description="Basic residues" evidence="2">
    <location>
        <begin position="7"/>
        <end position="22"/>
    </location>
</feature>
<dbReference type="EMBL" id="DXDC01000206">
    <property type="protein sequence ID" value="HIY66023.1"/>
    <property type="molecule type" value="Genomic_DNA"/>
</dbReference>
<reference evidence="3" key="1">
    <citation type="journal article" date="2021" name="PeerJ">
        <title>Extensive microbial diversity within the chicken gut microbiome revealed by metagenomics and culture.</title>
        <authorList>
            <person name="Gilroy R."/>
            <person name="Ravi A."/>
            <person name="Getino M."/>
            <person name="Pursley I."/>
            <person name="Horton D.L."/>
            <person name="Alikhan N.F."/>
            <person name="Baker D."/>
            <person name="Gharbi K."/>
            <person name="Hall N."/>
            <person name="Watson M."/>
            <person name="Adriaenssens E.M."/>
            <person name="Foster-Nyarko E."/>
            <person name="Jarju S."/>
            <person name="Secka A."/>
            <person name="Antonio M."/>
            <person name="Oren A."/>
            <person name="Chaudhuri R.R."/>
            <person name="La Ragione R."/>
            <person name="Hildebrand F."/>
            <person name="Pallen M.J."/>
        </authorList>
    </citation>
    <scope>NUCLEOTIDE SEQUENCE</scope>
    <source>
        <strain evidence="3">ChiGjej1B1-98</strain>
    </source>
</reference>
<protein>
    <recommendedName>
        <fullName evidence="5">DUF4352 domain-containing protein</fullName>
    </recommendedName>
</protein>
<evidence type="ECO:0008006" key="5">
    <source>
        <dbReference type="Google" id="ProtNLM"/>
    </source>
</evidence>
<proteinExistence type="predicted"/>